<organism evidence="4">
    <name type="scientific">viral metagenome</name>
    <dbReference type="NCBI Taxonomy" id="1070528"/>
    <lineage>
        <taxon>unclassified sequences</taxon>
        <taxon>metagenomes</taxon>
        <taxon>organismal metagenomes</taxon>
    </lineage>
</organism>
<name>A0A6C0AI48_9ZZZZ</name>
<evidence type="ECO:0000256" key="2">
    <source>
        <dbReference type="ARBA" id="ARBA00022801"/>
    </source>
</evidence>
<proteinExistence type="predicted"/>
<keyword evidence="1" id="KW-0645">Protease</keyword>
<feature type="domain" description="Ubiquitin-like protease family profile" evidence="3">
    <location>
        <begin position="138"/>
        <end position="247"/>
    </location>
</feature>
<dbReference type="InterPro" id="IPR038765">
    <property type="entry name" value="Papain-like_cys_pep_sf"/>
</dbReference>
<keyword evidence="2" id="KW-0378">Hydrolase</keyword>
<accession>A0A6C0AI48</accession>
<dbReference type="Gene3D" id="3.40.395.10">
    <property type="entry name" value="Adenoviral Proteinase, Chain A"/>
    <property type="match status" value="1"/>
</dbReference>
<dbReference type="Pfam" id="PF02902">
    <property type="entry name" value="Peptidase_C48"/>
    <property type="match status" value="1"/>
</dbReference>
<sequence>MYFDSSEVENLRKVFNQERPSKTPIQKGSPDTVWKNIQSRLQDECSKNNAECVIVSLLSKPKAPSTWRTNPEEWLSSIDIDAVEKRYQKIFPEYFYVGTVPIDFGSKSKTGTCLVNSLCSLDIREIYRKGYRQIGIVFNTDKSTGPGEHWIALFCDIRPDLDFPRITYFDSYATKPEKEIQQLMKQWSESWNSTGIHKKPMAITYNKTRHQYEDSECGMYCLYFHLCCLVGIPMKDKIPDQVVRGFRGLLFKV</sequence>
<dbReference type="SUPFAM" id="SSF54001">
    <property type="entry name" value="Cysteine proteinases"/>
    <property type="match status" value="1"/>
</dbReference>
<dbReference type="InterPro" id="IPR003653">
    <property type="entry name" value="Peptidase_C48_C"/>
</dbReference>
<dbReference type="GO" id="GO:0006508">
    <property type="term" value="P:proteolysis"/>
    <property type="evidence" value="ECO:0007669"/>
    <property type="project" value="UniProtKB-KW"/>
</dbReference>
<protein>
    <recommendedName>
        <fullName evidence="3">Ubiquitin-like protease family profile domain-containing protein</fullName>
    </recommendedName>
</protein>
<evidence type="ECO:0000256" key="1">
    <source>
        <dbReference type="ARBA" id="ARBA00022670"/>
    </source>
</evidence>
<evidence type="ECO:0000259" key="3">
    <source>
        <dbReference type="Pfam" id="PF02902"/>
    </source>
</evidence>
<evidence type="ECO:0000313" key="4">
    <source>
        <dbReference type="EMBL" id="QHS79402.1"/>
    </source>
</evidence>
<reference evidence="4" key="1">
    <citation type="journal article" date="2020" name="Nature">
        <title>Giant virus diversity and host interactions through global metagenomics.</title>
        <authorList>
            <person name="Schulz F."/>
            <person name="Roux S."/>
            <person name="Paez-Espino D."/>
            <person name="Jungbluth S."/>
            <person name="Walsh D.A."/>
            <person name="Denef V.J."/>
            <person name="McMahon K.D."/>
            <person name="Konstantinidis K.T."/>
            <person name="Eloe-Fadrosh E.A."/>
            <person name="Kyrpides N.C."/>
            <person name="Woyke T."/>
        </authorList>
    </citation>
    <scope>NUCLEOTIDE SEQUENCE</scope>
    <source>
        <strain evidence="4">GVMAG-S-1035237-23</strain>
    </source>
</reference>
<dbReference type="GO" id="GO:0008234">
    <property type="term" value="F:cysteine-type peptidase activity"/>
    <property type="evidence" value="ECO:0007669"/>
    <property type="project" value="InterPro"/>
</dbReference>
<dbReference type="EMBL" id="MN740642">
    <property type="protein sequence ID" value="QHS79402.1"/>
    <property type="molecule type" value="Genomic_DNA"/>
</dbReference>
<dbReference type="AlphaFoldDB" id="A0A6C0AI48"/>